<dbReference type="EMBL" id="PDPS01000012">
    <property type="protein sequence ID" value="PID59882.1"/>
    <property type="molecule type" value="Genomic_DNA"/>
</dbReference>
<organism evidence="1 2">
    <name type="scientific">candidate division KSB3 bacterium</name>
    <dbReference type="NCBI Taxonomy" id="2044937"/>
    <lineage>
        <taxon>Bacteria</taxon>
        <taxon>candidate division KSB3</taxon>
    </lineage>
</organism>
<sequence>MCAWCDKLVQKPQEALVYNAEHLHFSCIRARLLDEYTIAEGEDIVYIGQGSFAHVAYENPQTKTSYHVLSRIAVETEEERYQFLRFLEDEKEVPGGIDFYDDGIPSGFGDSSRTDNLDIRDLVLGSYQDEMEGPEW</sequence>
<gene>
    <name evidence="1" type="ORF">CSB45_00795</name>
</gene>
<protein>
    <submittedName>
        <fullName evidence="1">Uncharacterized protein</fullName>
    </submittedName>
</protein>
<name>A0A2G6EDF8_9BACT</name>
<evidence type="ECO:0000313" key="2">
    <source>
        <dbReference type="Proteomes" id="UP000229740"/>
    </source>
</evidence>
<dbReference type="AlphaFoldDB" id="A0A2G6EDF8"/>
<comment type="caution">
    <text evidence="1">The sequence shown here is derived from an EMBL/GenBank/DDBJ whole genome shotgun (WGS) entry which is preliminary data.</text>
</comment>
<accession>A0A2G6EDF8</accession>
<reference evidence="1 2" key="1">
    <citation type="submission" date="2017-10" db="EMBL/GenBank/DDBJ databases">
        <title>Novel microbial diversity and functional potential in the marine mammal oral microbiome.</title>
        <authorList>
            <person name="Dudek N.K."/>
            <person name="Sun C.L."/>
            <person name="Burstein D."/>
            <person name="Kantor R.S."/>
            <person name="Aliaga Goltsman D.S."/>
            <person name="Bik E.M."/>
            <person name="Thomas B.C."/>
            <person name="Banfield J.F."/>
            <person name="Relman D.A."/>
        </authorList>
    </citation>
    <scope>NUCLEOTIDE SEQUENCE [LARGE SCALE GENOMIC DNA]</scope>
    <source>
        <strain evidence="1">DOLZORAL124_49_17</strain>
    </source>
</reference>
<dbReference type="Proteomes" id="UP000229740">
    <property type="component" value="Unassembled WGS sequence"/>
</dbReference>
<proteinExistence type="predicted"/>
<evidence type="ECO:0000313" key="1">
    <source>
        <dbReference type="EMBL" id="PID59882.1"/>
    </source>
</evidence>